<gene>
    <name evidence="4" type="ORF">KY465_17255</name>
</gene>
<name>A0ABS6WVA8_9HYPH</name>
<dbReference type="EMBL" id="JAHWQX010000005">
    <property type="protein sequence ID" value="MBW3099029.1"/>
    <property type="molecule type" value="Genomic_DNA"/>
</dbReference>
<proteinExistence type="inferred from homology"/>
<accession>A0ABS6WVA8</accession>
<organism evidence="4 5">
    <name type="scientific">Pseudohoeflea coraliihabitans</name>
    <dbReference type="NCBI Taxonomy" id="2860393"/>
    <lineage>
        <taxon>Bacteria</taxon>
        <taxon>Pseudomonadati</taxon>
        <taxon>Pseudomonadota</taxon>
        <taxon>Alphaproteobacteria</taxon>
        <taxon>Hyphomicrobiales</taxon>
        <taxon>Rhizobiaceae</taxon>
        <taxon>Pseudohoeflea</taxon>
    </lineage>
</organism>
<sequence>MTRDELLRILDFATTSRLLSEERTNLAQTDARWNIIAYAMRRHLEGKLLTVTSAAAASGVPYGTAMRRINELLEEERLHKRSRSKSGRSFSLHPSRELIREFEAFALQLKAHVGKTFGFSQEDGAIGDFFFGGSYMTAKILSFPNAMRTGVGYDKTLRVLGPLDPTFRTLKDNSRTLNELCGCNFEFTLLPLDELHEALLDNSRARISRFDVVSFDLPWIGELSEKQVVLPLDKIIETARYNASDFHTAAWKGSRYGRHQYGIPIQPTTELLFYRSDMFAQAGLDAPATTEDVLLAAKTLHKSRMDMSGIVMNYGPGLPVAHSFIQTMADFGVPVINLRRVGSDYDASSISGAEFRPMVDSEAGRQAAEYLRALLDYAHPESLKCTWDRRIGLFSDGHAAMTYGWSIRAAAFELDTKSKAYGKVSFVAHPGGSPGHRVSPIGGFGLAIPANLEKDRVPNSWKVMEYLARPEMMKWYVQNGNLTSPRYSTSADPEVRSFSPMIQFLDGMERRGETQIWPRPPIPEINGILAILGVEIHRMLRGETRVADALSSSQKQIDEMMRANGRY</sequence>
<comment type="subcellular location">
    <subcellularLocation>
        <location evidence="1">Periplasm</location>
    </subcellularLocation>
</comment>
<keyword evidence="3" id="KW-0574">Periplasm</keyword>
<evidence type="ECO:0000256" key="1">
    <source>
        <dbReference type="ARBA" id="ARBA00004418"/>
    </source>
</evidence>
<keyword evidence="5" id="KW-1185">Reference proteome</keyword>
<comment type="similarity">
    <text evidence="2">Belongs to the bacterial solute-binding protein 1 family.</text>
</comment>
<dbReference type="Proteomes" id="UP001430804">
    <property type="component" value="Unassembled WGS sequence"/>
</dbReference>
<dbReference type="InterPro" id="IPR006059">
    <property type="entry name" value="SBP"/>
</dbReference>
<dbReference type="RefSeq" id="WP_219203361.1">
    <property type="nucleotide sequence ID" value="NZ_JAHWQX010000005.1"/>
</dbReference>
<comment type="caution">
    <text evidence="4">The sequence shown here is derived from an EMBL/GenBank/DDBJ whole genome shotgun (WGS) entry which is preliminary data.</text>
</comment>
<reference evidence="4" key="1">
    <citation type="submission" date="2021-07" db="EMBL/GenBank/DDBJ databases">
        <title>Pseudohoeflea marina sp. nov. a polyhydroxyalcanoate-producing bacterium.</title>
        <authorList>
            <person name="Zheng W."/>
            <person name="Yu S."/>
            <person name="Huang Y."/>
        </authorList>
    </citation>
    <scope>NUCLEOTIDE SEQUENCE</scope>
    <source>
        <strain evidence="4">DP4N28-3</strain>
    </source>
</reference>
<dbReference type="PANTHER" id="PTHR43649">
    <property type="entry name" value="ARABINOSE-BINDING PROTEIN-RELATED"/>
    <property type="match status" value="1"/>
</dbReference>
<evidence type="ECO:0000313" key="4">
    <source>
        <dbReference type="EMBL" id="MBW3099029.1"/>
    </source>
</evidence>
<evidence type="ECO:0000256" key="3">
    <source>
        <dbReference type="ARBA" id="ARBA00022764"/>
    </source>
</evidence>
<dbReference type="InterPro" id="IPR050490">
    <property type="entry name" value="Bact_solute-bd_prot1"/>
</dbReference>
<evidence type="ECO:0000256" key="2">
    <source>
        <dbReference type="ARBA" id="ARBA00008520"/>
    </source>
</evidence>
<protein>
    <submittedName>
        <fullName evidence="4">Extracellular solute-binding protein</fullName>
    </submittedName>
</protein>
<dbReference type="Pfam" id="PF13416">
    <property type="entry name" value="SBP_bac_8"/>
    <property type="match status" value="1"/>
</dbReference>
<dbReference type="PANTHER" id="PTHR43649:SF12">
    <property type="entry name" value="DIACETYLCHITOBIOSE BINDING PROTEIN DASA"/>
    <property type="match status" value="1"/>
</dbReference>
<evidence type="ECO:0000313" key="5">
    <source>
        <dbReference type="Proteomes" id="UP001430804"/>
    </source>
</evidence>